<keyword evidence="1 2" id="KW-0732">Signal</keyword>
<name>A0A9X4N119_9FLAO</name>
<dbReference type="Pfam" id="PF18962">
    <property type="entry name" value="Por_Secre_tail"/>
    <property type="match status" value="1"/>
</dbReference>
<proteinExistence type="predicted"/>
<organism evidence="4 5">
    <name type="scientific">Profundicola chukchiensis</name>
    <dbReference type="NCBI Taxonomy" id="2961959"/>
    <lineage>
        <taxon>Bacteria</taxon>
        <taxon>Pseudomonadati</taxon>
        <taxon>Bacteroidota</taxon>
        <taxon>Flavobacteriia</taxon>
        <taxon>Flavobacteriales</taxon>
        <taxon>Weeksellaceae</taxon>
        <taxon>Profundicola</taxon>
    </lineage>
</organism>
<dbReference type="EMBL" id="JANCMU010000008">
    <property type="protein sequence ID" value="MDG4946925.1"/>
    <property type="molecule type" value="Genomic_DNA"/>
</dbReference>
<feature type="domain" description="Secretion system C-terminal sorting" evidence="3">
    <location>
        <begin position="278"/>
        <end position="340"/>
    </location>
</feature>
<gene>
    <name evidence="4" type="ORF">NMK71_10925</name>
</gene>
<dbReference type="AlphaFoldDB" id="A0A9X4N119"/>
<feature type="signal peptide" evidence="2">
    <location>
        <begin position="1"/>
        <end position="20"/>
    </location>
</feature>
<dbReference type="RefSeq" id="WP_304417800.1">
    <property type="nucleotide sequence ID" value="NZ_JANAIE010000009.1"/>
</dbReference>
<accession>A0A9X4N119</accession>
<dbReference type="Proteomes" id="UP001152599">
    <property type="component" value="Unassembled WGS sequence"/>
</dbReference>
<evidence type="ECO:0000256" key="2">
    <source>
        <dbReference type="SAM" id="SignalP"/>
    </source>
</evidence>
<dbReference type="NCBIfam" id="TIGR04183">
    <property type="entry name" value="Por_Secre_tail"/>
    <property type="match status" value="1"/>
</dbReference>
<evidence type="ECO:0000259" key="3">
    <source>
        <dbReference type="Pfam" id="PF18962"/>
    </source>
</evidence>
<sequence>MSKFYRFLSAFLVLGCVVNAQYTLTVEDTPYEEITNGTSITNGIIWQEIQGELPLGFDFTLEDITFNTLYVTTSTTEGLLLPTLDFSQNMPVICAVVAEFADRNAIDFDSLGEEGGLSDVSYTTIGEPGERIFILQYKNVGFEDEIWDNDSSNDFMNFQIWLYEGSNKIAYHFGSSEINYPDSSFWGVPGPSIGLFSELQFELENNYVVDFYPMDNGYFILGDSDNPILSVQTDEEIMGVGDIFFTGVPAEHKKLILEPSNLGVNDLIISQSYKLKNNPVHNSLQLNSIERIEKIEIYDLNGRRLKSVMPSNNIIPVEFLQKGMYVLKLYSDNKEFNIKFIKK</sequence>
<reference evidence="4" key="1">
    <citation type="submission" date="2022-07" db="EMBL/GenBank/DDBJ databases">
        <title>Description and genome-wide analysis of Profundicola chukchiensis gen. nov., sp. nov., marine bacteria isolated from bottom sediments of the Chukchi Sea.</title>
        <authorList>
            <person name="Romanenko L."/>
            <person name="Otstavnykh N."/>
            <person name="Kurilenko V."/>
            <person name="Eremeev V."/>
            <person name="Velansky P."/>
            <person name="Mikhailov V."/>
            <person name="Isaeva M."/>
        </authorList>
    </citation>
    <scope>NUCLEOTIDE SEQUENCE</scope>
    <source>
        <strain evidence="4">KMM 9713</strain>
    </source>
</reference>
<protein>
    <submittedName>
        <fullName evidence="4">T9SS type A sorting domain-containing protein</fullName>
    </submittedName>
</protein>
<evidence type="ECO:0000313" key="4">
    <source>
        <dbReference type="EMBL" id="MDG4946925.1"/>
    </source>
</evidence>
<feature type="chain" id="PRO_5040940884" evidence="2">
    <location>
        <begin position="21"/>
        <end position="343"/>
    </location>
</feature>
<evidence type="ECO:0000256" key="1">
    <source>
        <dbReference type="ARBA" id="ARBA00022729"/>
    </source>
</evidence>
<evidence type="ECO:0000313" key="5">
    <source>
        <dbReference type="Proteomes" id="UP001152599"/>
    </source>
</evidence>
<dbReference type="InterPro" id="IPR026444">
    <property type="entry name" value="Secre_tail"/>
</dbReference>
<keyword evidence="5" id="KW-1185">Reference proteome</keyword>
<comment type="caution">
    <text evidence="4">The sequence shown here is derived from an EMBL/GenBank/DDBJ whole genome shotgun (WGS) entry which is preliminary data.</text>
</comment>